<accession>A0A248UG35</accession>
<dbReference type="OrthoDB" id="2414439at2"/>
<evidence type="ECO:0000313" key="1">
    <source>
        <dbReference type="EMBL" id="ASV85510.1"/>
    </source>
</evidence>
<dbReference type="RefSeq" id="WP_095447496.1">
    <property type="nucleotide sequence ID" value="NZ_CP022604.1"/>
</dbReference>
<protein>
    <submittedName>
        <fullName evidence="1">Uncharacterized protein</fullName>
    </submittedName>
</protein>
<proteinExistence type="predicted"/>
<dbReference type="Proteomes" id="UP000215256">
    <property type="component" value="Chromosome 1"/>
</dbReference>
<reference evidence="1 2" key="1">
    <citation type="submission" date="2017-07" db="EMBL/GenBank/DDBJ databases">
        <title>Phylogenetic study on the rhizospheric bacterium Ochrobactrum sp. A44.</title>
        <authorList>
            <person name="Krzyzanowska D.M."/>
            <person name="Ossowicki A."/>
            <person name="Rajewska M."/>
            <person name="Maciag T."/>
            <person name="Kaczynski Z."/>
            <person name="Czerwicka M."/>
            <person name="Jafra S."/>
        </authorList>
    </citation>
    <scope>NUCLEOTIDE SEQUENCE [LARGE SCALE GENOMIC DNA]</scope>
    <source>
        <strain evidence="1 2">A44</strain>
    </source>
</reference>
<dbReference type="EMBL" id="CP022604">
    <property type="protein sequence ID" value="ASV85510.1"/>
    <property type="molecule type" value="Genomic_DNA"/>
</dbReference>
<dbReference type="KEGG" id="och:CES85_2318"/>
<dbReference type="AlphaFoldDB" id="A0A248UG35"/>
<name>A0A248UG35_9HYPH</name>
<evidence type="ECO:0000313" key="2">
    <source>
        <dbReference type="Proteomes" id="UP000215256"/>
    </source>
</evidence>
<gene>
    <name evidence="1" type="ORF">CES85_2318</name>
</gene>
<sequence>MGWNSAIELGCPDEVGQVIVSTGIWIATLPGERYDKQGGGNAIGLAVLIALSKCSADGLEDDASYAAGAKSTQSPVCLPVVGIYASLIALFADPENERSGASREKGRKLITIATRDGPGGPPSYSIPFKRVHHDDTLGWRTRKMNRSSRRAITRGVEVFAQT</sequence>
<organism evidence="1 2">
    <name type="scientific">Ochrobactrum quorumnocens</name>
    <dbReference type="NCBI Taxonomy" id="271865"/>
    <lineage>
        <taxon>Bacteria</taxon>
        <taxon>Pseudomonadati</taxon>
        <taxon>Pseudomonadota</taxon>
        <taxon>Alphaproteobacteria</taxon>
        <taxon>Hyphomicrobiales</taxon>
        <taxon>Brucellaceae</taxon>
        <taxon>Brucella/Ochrobactrum group</taxon>
        <taxon>Ochrobactrum</taxon>
    </lineage>
</organism>